<comment type="caution">
    <text evidence="2">The sequence shown here is derived from an EMBL/GenBank/DDBJ whole genome shotgun (WGS) entry which is preliminary data.</text>
</comment>
<dbReference type="AlphaFoldDB" id="A0A367QMH4"/>
<evidence type="ECO:0000313" key="2">
    <source>
        <dbReference type="EMBL" id="RCJ24392.1"/>
    </source>
</evidence>
<protein>
    <recommendedName>
        <fullName evidence="1">DUF488 domain-containing protein</fullName>
    </recommendedName>
</protein>
<dbReference type="EMBL" id="LXQD01000318">
    <property type="protein sequence ID" value="RCJ24392.1"/>
    <property type="molecule type" value="Genomic_DNA"/>
</dbReference>
<keyword evidence="3" id="KW-1185">Reference proteome</keyword>
<dbReference type="InterPro" id="IPR054495">
    <property type="entry name" value="DUF488-N3a"/>
</dbReference>
<dbReference type="Pfam" id="PF22751">
    <property type="entry name" value="DUF488-N3a"/>
    <property type="match status" value="1"/>
</dbReference>
<gene>
    <name evidence="2" type="ORF">A6770_28250</name>
</gene>
<evidence type="ECO:0000259" key="1">
    <source>
        <dbReference type="Pfam" id="PF22751"/>
    </source>
</evidence>
<feature type="domain" description="DUF488" evidence="1">
    <location>
        <begin position="24"/>
        <end position="106"/>
    </location>
</feature>
<evidence type="ECO:0000313" key="3">
    <source>
        <dbReference type="Proteomes" id="UP000252107"/>
    </source>
</evidence>
<proteinExistence type="predicted"/>
<dbReference type="Proteomes" id="UP000252107">
    <property type="component" value="Unassembled WGS sequence"/>
</dbReference>
<sequence length="230" mass="25840">MIYTSYYAGKILGEAVSISLYPPKGWTGKHLPLFAPTPELLHWWKGSAKDAATQQEYKRQFYEILQSRQQLIQLWVNRHKDNPQDITLCCYEKPTDFCHRHQVGEEVVQNYLPELWGGEVGLSADVHINKGNGFTDTPGITSTSSKQYHNSSVTPKQLTPIDSTYPATVQSVLAKCYDAGVPVVCLRLACGYYRVSLHGEDLGDWSELGVLGVLSLLQQEFYRGRLVESG</sequence>
<name>A0A367QMH4_9NOSO</name>
<organism evidence="2 3">
    <name type="scientific">Nostoc minutum NIES-26</name>
    <dbReference type="NCBI Taxonomy" id="1844469"/>
    <lineage>
        <taxon>Bacteria</taxon>
        <taxon>Bacillati</taxon>
        <taxon>Cyanobacteriota</taxon>
        <taxon>Cyanophyceae</taxon>
        <taxon>Nostocales</taxon>
        <taxon>Nostocaceae</taxon>
        <taxon>Nostoc</taxon>
    </lineage>
</organism>
<reference evidence="2" key="1">
    <citation type="submission" date="2016-04" db="EMBL/GenBank/DDBJ databases">
        <authorList>
            <person name="Tabuchi Yagui T.R."/>
        </authorList>
    </citation>
    <scope>NUCLEOTIDE SEQUENCE [LARGE SCALE GENOMIC DNA]</scope>
    <source>
        <strain evidence="2">NIES-26</strain>
    </source>
</reference>
<accession>A0A367QMH4</accession>